<dbReference type="SUPFAM" id="SSF52980">
    <property type="entry name" value="Restriction endonuclease-like"/>
    <property type="match status" value="1"/>
</dbReference>
<reference evidence="7 8" key="1">
    <citation type="submission" date="2016-04" db="EMBL/GenBank/DDBJ databases">
        <title>Complete genome sequence of Dokdonella koreensis DS-123T.</title>
        <authorList>
            <person name="Kim J.F."/>
            <person name="Lee H."/>
            <person name="Kwak M.-J."/>
        </authorList>
    </citation>
    <scope>NUCLEOTIDE SEQUENCE [LARGE SCALE GENOMIC DNA]</scope>
    <source>
        <strain evidence="7 8">DS-123</strain>
    </source>
</reference>
<keyword evidence="8" id="KW-1185">Reference proteome</keyword>
<keyword evidence="5" id="KW-0234">DNA repair</keyword>
<dbReference type="InterPro" id="IPR004603">
    <property type="entry name" value="DNA_mismatch_endonuc_vsr"/>
</dbReference>
<dbReference type="GO" id="GO:0004519">
    <property type="term" value="F:endonuclease activity"/>
    <property type="evidence" value="ECO:0007669"/>
    <property type="project" value="UniProtKB-KW"/>
</dbReference>
<name>A0A161HJN5_9GAMM</name>
<evidence type="ECO:0000256" key="3">
    <source>
        <dbReference type="ARBA" id="ARBA00022763"/>
    </source>
</evidence>
<evidence type="ECO:0000256" key="5">
    <source>
        <dbReference type="ARBA" id="ARBA00023204"/>
    </source>
</evidence>
<keyword evidence="4" id="KW-0378">Hydrolase</keyword>
<keyword evidence="1" id="KW-0540">Nuclease</keyword>
<dbReference type="Proteomes" id="UP000076830">
    <property type="component" value="Chromosome"/>
</dbReference>
<comment type="similarity">
    <text evidence="6">Belongs to the Vsr family.</text>
</comment>
<keyword evidence="3" id="KW-0227">DNA damage</keyword>
<evidence type="ECO:0000256" key="6">
    <source>
        <dbReference type="ARBA" id="ARBA00029466"/>
    </source>
</evidence>
<keyword evidence="2" id="KW-0255">Endonuclease</keyword>
<evidence type="ECO:0000256" key="1">
    <source>
        <dbReference type="ARBA" id="ARBA00022722"/>
    </source>
</evidence>
<dbReference type="PATRIC" id="fig|1300342.3.peg.1175"/>
<evidence type="ECO:0000256" key="4">
    <source>
        <dbReference type="ARBA" id="ARBA00022801"/>
    </source>
</evidence>
<accession>A0A161HJN5</accession>
<evidence type="ECO:0000313" key="7">
    <source>
        <dbReference type="EMBL" id="ANB17236.1"/>
    </source>
</evidence>
<dbReference type="GO" id="GO:0006298">
    <property type="term" value="P:mismatch repair"/>
    <property type="evidence" value="ECO:0007669"/>
    <property type="project" value="InterPro"/>
</dbReference>
<protein>
    <submittedName>
        <fullName evidence="7">Patch repair protein</fullName>
    </submittedName>
</protein>
<dbReference type="REBASE" id="144716">
    <property type="entry name" value="V.Dko123ORF1205P"/>
</dbReference>
<dbReference type="AlphaFoldDB" id="A0A161HJN5"/>
<organism evidence="7 8">
    <name type="scientific">Dokdonella koreensis DS-123</name>
    <dbReference type="NCBI Taxonomy" id="1300342"/>
    <lineage>
        <taxon>Bacteria</taxon>
        <taxon>Pseudomonadati</taxon>
        <taxon>Pseudomonadota</taxon>
        <taxon>Gammaproteobacteria</taxon>
        <taxon>Lysobacterales</taxon>
        <taxon>Rhodanobacteraceae</taxon>
        <taxon>Dokdonella</taxon>
    </lineage>
</organism>
<dbReference type="KEGG" id="dko:I596_1206"/>
<evidence type="ECO:0000256" key="2">
    <source>
        <dbReference type="ARBA" id="ARBA00022759"/>
    </source>
</evidence>
<proteinExistence type="inferred from homology"/>
<dbReference type="Gene3D" id="3.40.960.10">
    <property type="entry name" value="VSR Endonuclease"/>
    <property type="match status" value="1"/>
</dbReference>
<gene>
    <name evidence="7" type="ORF">I596_1206</name>
</gene>
<dbReference type="EMBL" id="CP015249">
    <property type="protein sequence ID" value="ANB17236.1"/>
    <property type="molecule type" value="Genomic_DNA"/>
</dbReference>
<dbReference type="STRING" id="1300342.I596_1206"/>
<evidence type="ECO:0000313" key="8">
    <source>
        <dbReference type="Proteomes" id="UP000076830"/>
    </source>
</evidence>
<dbReference type="Pfam" id="PF03852">
    <property type="entry name" value="Vsr"/>
    <property type="match status" value="1"/>
</dbReference>
<sequence>MRDAVRRLSVRFTTDNTDLPGSPDLANRRRHFAIFVHGCFWHRHANCARATTPSSNREFWSNKFKANARRDRRVVRALRRLGFKVMVIWECRTRDPVALTGRIRRFFDS</sequence>
<dbReference type="InterPro" id="IPR011335">
    <property type="entry name" value="Restrct_endonuc-II-like"/>
</dbReference>
<dbReference type="GO" id="GO:0016787">
    <property type="term" value="F:hydrolase activity"/>
    <property type="evidence" value="ECO:0007669"/>
    <property type="project" value="UniProtKB-KW"/>
</dbReference>